<dbReference type="GO" id="GO:0004834">
    <property type="term" value="F:tryptophan synthase activity"/>
    <property type="evidence" value="ECO:0007669"/>
    <property type="project" value="UniProtKB-UniRule"/>
</dbReference>
<reference evidence="11 12" key="1">
    <citation type="submission" date="2019-10" db="EMBL/GenBank/DDBJ databases">
        <title>The completed genome of Lactobacillus harbinensis M1.</title>
        <authorList>
            <person name="Zheng Y."/>
        </authorList>
    </citation>
    <scope>NUCLEOTIDE SEQUENCE [LARGE SCALE GENOMIC DNA]</scope>
    <source>
        <strain evidence="11 12">M1</strain>
    </source>
</reference>
<dbReference type="EC" id="4.2.1.20" evidence="9"/>
<comment type="subunit">
    <text evidence="3 9">Tetramer of two alpha and two beta chains.</text>
</comment>
<evidence type="ECO:0000256" key="4">
    <source>
        <dbReference type="ARBA" id="ARBA00022605"/>
    </source>
</evidence>
<sequence length="267" mass="28750">MSKLREIFTDHKAFIPFIVADDPNFATTVANVLALADSGADIVELGIPFSDPSADGPVIQDADLRAFAAGVTPDVVFDIIATVRERSTVPIIFLTYVNIPFKYGYARFCQRCQELGILGLVIPDLPYEERNELAPIASRYGVDLIPLITPTSAHRVQKIAEAATGFIYVVSALGITGQRDEFAHNLTNLVAQIRQYTDVPTAIGFGIHTPAQAREMSDLADGAIIGSAIVDLVRQHGTAAPRYLAAYTREIRAAIDAEEPAAAAKPA</sequence>
<dbReference type="Proteomes" id="UP000326779">
    <property type="component" value="Chromosome"/>
</dbReference>
<evidence type="ECO:0000256" key="1">
    <source>
        <dbReference type="ARBA" id="ARBA00003365"/>
    </source>
</evidence>
<keyword evidence="6 9" id="KW-0057">Aromatic amino acid biosynthesis</keyword>
<dbReference type="SUPFAM" id="SSF51366">
    <property type="entry name" value="Ribulose-phoshate binding barrel"/>
    <property type="match status" value="1"/>
</dbReference>
<keyword evidence="7 9" id="KW-0456">Lyase</keyword>
<evidence type="ECO:0000313" key="11">
    <source>
        <dbReference type="EMBL" id="QFR24943.1"/>
    </source>
</evidence>
<comment type="similarity">
    <text evidence="9 10">Belongs to the TrpA family.</text>
</comment>
<dbReference type="KEGG" id="lhb:D1010_17010"/>
<evidence type="ECO:0000256" key="8">
    <source>
        <dbReference type="ARBA" id="ARBA00049047"/>
    </source>
</evidence>
<dbReference type="CDD" id="cd04724">
    <property type="entry name" value="Tryptophan_synthase_alpha"/>
    <property type="match status" value="1"/>
</dbReference>
<dbReference type="PANTHER" id="PTHR43406:SF1">
    <property type="entry name" value="TRYPTOPHAN SYNTHASE ALPHA CHAIN, CHLOROPLASTIC"/>
    <property type="match status" value="1"/>
</dbReference>
<gene>
    <name evidence="9" type="primary">trpA</name>
    <name evidence="11" type="ORF">D1010_17010</name>
</gene>
<evidence type="ECO:0000256" key="5">
    <source>
        <dbReference type="ARBA" id="ARBA00022822"/>
    </source>
</evidence>
<dbReference type="InterPro" id="IPR013785">
    <property type="entry name" value="Aldolase_TIM"/>
</dbReference>
<evidence type="ECO:0000256" key="9">
    <source>
        <dbReference type="HAMAP-Rule" id="MF_00131"/>
    </source>
</evidence>
<dbReference type="Gene3D" id="3.20.20.70">
    <property type="entry name" value="Aldolase class I"/>
    <property type="match status" value="1"/>
</dbReference>
<dbReference type="HAMAP" id="MF_00131">
    <property type="entry name" value="Trp_synth_alpha"/>
    <property type="match status" value="1"/>
</dbReference>
<dbReference type="UniPathway" id="UPA00035">
    <property type="reaction ID" value="UER00044"/>
</dbReference>
<dbReference type="AlphaFoldDB" id="A0A5P8M8Y0"/>
<feature type="active site" description="Proton acceptor" evidence="9">
    <location>
        <position position="44"/>
    </location>
</feature>
<evidence type="ECO:0000256" key="7">
    <source>
        <dbReference type="ARBA" id="ARBA00023239"/>
    </source>
</evidence>
<dbReference type="GO" id="GO:0005829">
    <property type="term" value="C:cytosol"/>
    <property type="evidence" value="ECO:0007669"/>
    <property type="project" value="TreeGrafter"/>
</dbReference>
<evidence type="ECO:0000256" key="10">
    <source>
        <dbReference type="RuleBase" id="RU003662"/>
    </source>
</evidence>
<dbReference type="InterPro" id="IPR011060">
    <property type="entry name" value="RibuloseP-bd_barrel"/>
</dbReference>
<feature type="active site" description="Proton acceptor" evidence="9">
    <location>
        <position position="55"/>
    </location>
</feature>
<dbReference type="EMBL" id="CP045143">
    <property type="protein sequence ID" value="QFR24943.1"/>
    <property type="molecule type" value="Genomic_DNA"/>
</dbReference>
<evidence type="ECO:0000313" key="12">
    <source>
        <dbReference type="Proteomes" id="UP000326779"/>
    </source>
</evidence>
<dbReference type="RefSeq" id="WP_152261620.1">
    <property type="nucleotide sequence ID" value="NZ_CP045143.1"/>
</dbReference>
<dbReference type="InterPro" id="IPR002028">
    <property type="entry name" value="Trp_synthase_suA"/>
</dbReference>
<organism evidence="11 12">
    <name type="scientific">Schleiferilactobacillus harbinensis</name>
    <dbReference type="NCBI Taxonomy" id="304207"/>
    <lineage>
        <taxon>Bacteria</taxon>
        <taxon>Bacillati</taxon>
        <taxon>Bacillota</taxon>
        <taxon>Bacilli</taxon>
        <taxon>Lactobacillales</taxon>
        <taxon>Lactobacillaceae</taxon>
        <taxon>Schleiferilactobacillus</taxon>
    </lineage>
</organism>
<dbReference type="NCBIfam" id="TIGR00262">
    <property type="entry name" value="trpA"/>
    <property type="match status" value="1"/>
</dbReference>
<protein>
    <recommendedName>
        <fullName evidence="9">Tryptophan synthase alpha chain</fullName>
        <ecNumber evidence="9">4.2.1.20</ecNumber>
    </recommendedName>
</protein>
<keyword evidence="4 9" id="KW-0028">Amino-acid biosynthesis</keyword>
<dbReference type="FunFam" id="3.20.20.70:FF:000037">
    <property type="entry name" value="Tryptophan synthase alpha chain"/>
    <property type="match status" value="1"/>
</dbReference>
<comment type="catalytic activity">
    <reaction evidence="8 9">
        <text>(1S,2R)-1-C-(indol-3-yl)glycerol 3-phosphate + L-serine = D-glyceraldehyde 3-phosphate + L-tryptophan + H2O</text>
        <dbReference type="Rhea" id="RHEA:10532"/>
        <dbReference type="ChEBI" id="CHEBI:15377"/>
        <dbReference type="ChEBI" id="CHEBI:33384"/>
        <dbReference type="ChEBI" id="CHEBI:57912"/>
        <dbReference type="ChEBI" id="CHEBI:58866"/>
        <dbReference type="ChEBI" id="CHEBI:59776"/>
        <dbReference type="EC" id="4.2.1.20"/>
    </reaction>
</comment>
<accession>A0A5P8M8Y0</accession>
<comment type="function">
    <text evidence="1 9">The alpha subunit is responsible for the aldol cleavage of indoleglycerol phosphate to indole and glyceraldehyde 3-phosphate.</text>
</comment>
<keyword evidence="5 9" id="KW-0822">Tryptophan biosynthesis</keyword>
<evidence type="ECO:0000256" key="3">
    <source>
        <dbReference type="ARBA" id="ARBA00011270"/>
    </source>
</evidence>
<evidence type="ECO:0000256" key="6">
    <source>
        <dbReference type="ARBA" id="ARBA00023141"/>
    </source>
</evidence>
<dbReference type="Pfam" id="PF00290">
    <property type="entry name" value="Trp_syntA"/>
    <property type="match status" value="1"/>
</dbReference>
<proteinExistence type="inferred from homology"/>
<evidence type="ECO:0000256" key="2">
    <source>
        <dbReference type="ARBA" id="ARBA00004733"/>
    </source>
</evidence>
<comment type="pathway">
    <text evidence="2 9">Amino-acid biosynthesis; L-tryptophan biosynthesis; L-tryptophan from chorismate: step 5/5.</text>
</comment>
<dbReference type="PANTHER" id="PTHR43406">
    <property type="entry name" value="TRYPTOPHAN SYNTHASE, ALPHA CHAIN"/>
    <property type="match status" value="1"/>
</dbReference>
<name>A0A5P8M8Y0_9LACO</name>